<dbReference type="RefSeq" id="WP_123213018.1">
    <property type="nucleotide sequence ID" value="NZ_RJVO01000010.1"/>
</dbReference>
<comment type="caution">
    <text evidence="1">The sequence shown here is derived from an EMBL/GenBank/DDBJ whole genome shotgun (WGS) entry which is preliminary data.</text>
</comment>
<dbReference type="SUPFAM" id="SSF53335">
    <property type="entry name" value="S-adenosyl-L-methionine-dependent methyltransferases"/>
    <property type="match status" value="1"/>
</dbReference>
<accession>A0A3N0UZN0</accession>
<dbReference type="EMBL" id="RJVO01000010">
    <property type="protein sequence ID" value="ROH86009.1"/>
    <property type="molecule type" value="Genomic_DNA"/>
</dbReference>
<dbReference type="Gene3D" id="3.40.50.150">
    <property type="entry name" value="Vaccinia Virus protein VP39"/>
    <property type="match status" value="1"/>
</dbReference>
<evidence type="ECO:0008006" key="3">
    <source>
        <dbReference type="Google" id="ProtNLM"/>
    </source>
</evidence>
<protein>
    <recommendedName>
        <fullName evidence="3">Class I SAM-dependent methyltransferase</fullName>
    </recommendedName>
</protein>
<dbReference type="AlphaFoldDB" id="A0A3N0UZN0"/>
<sequence length="269" mass="30256">MRGSEGSAEPPALTPAQWLRSQALALRFALSRRLRWRRPGYVENAVGELSGLEPAVAARVEQLRTRYGCRYERRYHRLHSLENYLYLDLLDRLRSLAGGDWPEGGDWLDVGSKHFWYAPVLLDSLRPASLVGVEIEGYRIYPDGHSRHDYAQYYLTGLAGVSYRVQDVMDWRQPVDGITCFYPFLLPGTVLAWGLPVSLLRPRALFAHLADCLRPGGRLLMVNQGLDEAARAQALAEAAGLRRRHSLTVTQALLPRPAPPVLSLFVKAI</sequence>
<reference evidence="1 2" key="1">
    <citation type="submission" date="2018-10" db="EMBL/GenBank/DDBJ databases">
        <authorList>
            <person name="Chen W.-M."/>
        </authorList>
    </citation>
    <scope>NUCLEOTIDE SEQUENCE [LARGE SCALE GENOMIC DNA]</scope>
    <source>
        <strain evidence="1 2">THS-13</strain>
    </source>
</reference>
<organism evidence="1 2">
    <name type="scientific">Stagnimonas aquatica</name>
    <dbReference type="NCBI Taxonomy" id="2689987"/>
    <lineage>
        <taxon>Bacteria</taxon>
        <taxon>Pseudomonadati</taxon>
        <taxon>Pseudomonadota</taxon>
        <taxon>Gammaproteobacteria</taxon>
        <taxon>Nevskiales</taxon>
        <taxon>Nevskiaceae</taxon>
        <taxon>Stagnimonas</taxon>
    </lineage>
</organism>
<dbReference type="InParanoid" id="A0A3N0UZN0"/>
<keyword evidence="2" id="KW-1185">Reference proteome</keyword>
<gene>
    <name evidence="1" type="ORF">ED208_16435</name>
</gene>
<name>A0A3N0UZN0_9GAMM</name>
<evidence type="ECO:0000313" key="2">
    <source>
        <dbReference type="Proteomes" id="UP000282106"/>
    </source>
</evidence>
<evidence type="ECO:0000313" key="1">
    <source>
        <dbReference type="EMBL" id="ROH86009.1"/>
    </source>
</evidence>
<proteinExistence type="predicted"/>
<dbReference type="Proteomes" id="UP000282106">
    <property type="component" value="Unassembled WGS sequence"/>
</dbReference>
<dbReference type="InterPro" id="IPR029063">
    <property type="entry name" value="SAM-dependent_MTases_sf"/>
</dbReference>